<dbReference type="EMBL" id="LAZR01055437">
    <property type="protein sequence ID" value="KKK76367.1"/>
    <property type="molecule type" value="Genomic_DNA"/>
</dbReference>
<name>A0A0F8Y4Q1_9ZZZZ</name>
<evidence type="ECO:0000313" key="1">
    <source>
        <dbReference type="EMBL" id="KKK76367.1"/>
    </source>
</evidence>
<sequence>MAFLISRDGVWYVKFKRYGRWHRHSLRTRNKRQAEAELKAIEAGLAKEEAFGATKRSGDGLSLDALWERYAKWAKTHRAIL</sequence>
<gene>
    <name evidence="1" type="ORF">LCGC14_2864370</name>
</gene>
<organism evidence="1">
    <name type="scientific">marine sediment metagenome</name>
    <dbReference type="NCBI Taxonomy" id="412755"/>
    <lineage>
        <taxon>unclassified sequences</taxon>
        <taxon>metagenomes</taxon>
        <taxon>ecological metagenomes</taxon>
    </lineage>
</organism>
<dbReference type="AlphaFoldDB" id="A0A0F8Y4Q1"/>
<proteinExistence type="predicted"/>
<evidence type="ECO:0008006" key="2">
    <source>
        <dbReference type="Google" id="ProtNLM"/>
    </source>
</evidence>
<reference evidence="1" key="1">
    <citation type="journal article" date="2015" name="Nature">
        <title>Complex archaea that bridge the gap between prokaryotes and eukaryotes.</title>
        <authorList>
            <person name="Spang A."/>
            <person name="Saw J.H."/>
            <person name="Jorgensen S.L."/>
            <person name="Zaremba-Niedzwiedzka K."/>
            <person name="Martijn J."/>
            <person name="Lind A.E."/>
            <person name="van Eijk R."/>
            <person name="Schleper C."/>
            <person name="Guy L."/>
            <person name="Ettema T.J."/>
        </authorList>
    </citation>
    <scope>NUCLEOTIDE SEQUENCE</scope>
</reference>
<protein>
    <recommendedName>
        <fullName evidence="2">AP2-like integrase N-terminal domain-containing protein</fullName>
    </recommendedName>
</protein>
<accession>A0A0F8Y4Q1</accession>
<comment type="caution">
    <text evidence="1">The sequence shown here is derived from an EMBL/GenBank/DDBJ whole genome shotgun (WGS) entry which is preliminary data.</text>
</comment>